<evidence type="ECO:0000256" key="5">
    <source>
        <dbReference type="ARBA" id="ARBA00023242"/>
    </source>
</evidence>
<dbReference type="Pfam" id="PF05712">
    <property type="entry name" value="MRG"/>
    <property type="match status" value="1"/>
</dbReference>
<dbReference type="CDD" id="cd18983">
    <property type="entry name" value="CBD_MSL3_like"/>
    <property type="match status" value="1"/>
</dbReference>
<dbReference type="GO" id="GO:0005634">
    <property type="term" value="C:nucleus"/>
    <property type="evidence" value="ECO:0007669"/>
    <property type="project" value="UniProtKB-SubCell"/>
</dbReference>
<feature type="compositionally biased region" description="Low complexity" evidence="6">
    <location>
        <begin position="135"/>
        <end position="145"/>
    </location>
</feature>
<keyword evidence="3" id="KW-0805">Transcription regulation</keyword>
<dbReference type="InterPro" id="IPR000953">
    <property type="entry name" value="Chromo/chromo_shadow_dom"/>
</dbReference>
<dbReference type="InterPro" id="IPR016197">
    <property type="entry name" value="Chromo-like_dom_sf"/>
</dbReference>
<evidence type="ECO:0000256" key="1">
    <source>
        <dbReference type="ARBA" id="ARBA00004123"/>
    </source>
</evidence>
<evidence type="ECO:0000256" key="3">
    <source>
        <dbReference type="ARBA" id="ARBA00023015"/>
    </source>
</evidence>
<dbReference type="InterPro" id="IPR038217">
    <property type="entry name" value="MRG_C_sf"/>
</dbReference>
<reference evidence="8" key="1">
    <citation type="journal article" date="2023" name="Mol. Biol. Evol.">
        <title>Third-Generation Sequencing Reveals the Adaptive Role of the Epigenome in Three Deep-Sea Polychaetes.</title>
        <authorList>
            <person name="Perez M."/>
            <person name="Aroh O."/>
            <person name="Sun Y."/>
            <person name="Lan Y."/>
            <person name="Juniper S.K."/>
            <person name="Young C.R."/>
            <person name="Angers B."/>
            <person name="Qian P.Y."/>
        </authorList>
    </citation>
    <scope>NUCLEOTIDE SEQUENCE</scope>
    <source>
        <strain evidence="8">P08H-3</strain>
    </source>
</reference>
<dbReference type="FunFam" id="2.30.30.140:FF:000024">
    <property type="entry name" value="Mortality factor 4-like protein 1"/>
    <property type="match status" value="1"/>
</dbReference>
<dbReference type="Gene3D" id="2.30.30.140">
    <property type="match status" value="1"/>
</dbReference>
<keyword evidence="9" id="KW-1185">Reference proteome</keyword>
<organism evidence="8 9">
    <name type="scientific">Paralvinella palmiformis</name>
    <dbReference type="NCBI Taxonomy" id="53620"/>
    <lineage>
        <taxon>Eukaryota</taxon>
        <taxon>Metazoa</taxon>
        <taxon>Spiralia</taxon>
        <taxon>Lophotrochozoa</taxon>
        <taxon>Annelida</taxon>
        <taxon>Polychaeta</taxon>
        <taxon>Sedentaria</taxon>
        <taxon>Canalipalpata</taxon>
        <taxon>Terebellida</taxon>
        <taxon>Terebelliformia</taxon>
        <taxon>Alvinellidae</taxon>
        <taxon>Paralvinella</taxon>
    </lineage>
</organism>
<gene>
    <name evidence="8" type="ORF">LSH36_79g03004</name>
</gene>
<dbReference type="SMART" id="SM00298">
    <property type="entry name" value="CHROMO"/>
    <property type="match status" value="1"/>
</dbReference>
<evidence type="ECO:0000313" key="9">
    <source>
        <dbReference type="Proteomes" id="UP001208570"/>
    </source>
</evidence>
<evidence type="ECO:0000256" key="6">
    <source>
        <dbReference type="SAM" id="MobiDB-lite"/>
    </source>
</evidence>
<evidence type="ECO:0000256" key="2">
    <source>
        <dbReference type="ARBA" id="ARBA00022853"/>
    </source>
</evidence>
<comment type="caution">
    <text evidence="8">The sequence shown here is derived from an EMBL/GenBank/DDBJ whole genome shotgun (WGS) entry which is preliminary data.</text>
</comment>
<keyword evidence="5" id="KW-0539">Nucleus</keyword>
<evidence type="ECO:0000256" key="4">
    <source>
        <dbReference type="ARBA" id="ARBA00023163"/>
    </source>
</evidence>
<dbReference type="Pfam" id="PF11717">
    <property type="entry name" value="Tudor-knot"/>
    <property type="match status" value="1"/>
</dbReference>
<proteinExistence type="predicted"/>
<dbReference type="SUPFAM" id="SSF54160">
    <property type="entry name" value="Chromo domain-like"/>
    <property type="match status" value="1"/>
</dbReference>
<dbReference type="Proteomes" id="UP001208570">
    <property type="component" value="Unassembled WGS sequence"/>
</dbReference>
<dbReference type="AlphaFoldDB" id="A0AAD9K212"/>
<dbReference type="PANTHER" id="PTHR10880">
    <property type="entry name" value="MORTALITY FACTOR 4-LIKE PROTEIN"/>
    <property type="match status" value="1"/>
</dbReference>
<dbReference type="GO" id="GO:0006355">
    <property type="term" value="P:regulation of DNA-templated transcription"/>
    <property type="evidence" value="ECO:0007669"/>
    <property type="project" value="InterPro"/>
</dbReference>
<feature type="region of interest" description="Disordered" evidence="6">
    <location>
        <begin position="72"/>
        <end position="167"/>
    </location>
</feature>
<comment type="subcellular location">
    <subcellularLocation>
        <location evidence="1">Nucleus</location>
    </subcellularLocation>
</comment>
<keyword evidence="4" id="KW-0804">Transcription</keyword>
<feature type="compositionally biased region" description="Basic residues" evidence="6">
    <location>
        <begin position="88"/>
        <end position="98"/>
    </location>
</feature>
<feature type="compositionally biased region" description="Basic and acidic residues" evidence="6">
    <location>
        <begin position="99"/>
        <end position="108"/>
    </location>
</feature>
<feature type="domain" description="Chromo" evidence="7">
    <location>
        <begin position="6"/>
        <end position="74"/>
    </location>
</feature>
<sequence>MPGKPKFTEGERVLCFHGPLLYEAKCVKTEPKDRSVRYFIHYNGWNKNWDEWVPEARVLKYNEAGLQKQKELKKAHDKNDPFTCSLRTKVKSTKLPKGRRGEKEKDTENDVDSNTSVLPEAVAPSTGHSSRRRTAASTASTITSTPPVSDTEPSKKKRSRNDPTVETEEHFMTKIEIRIKIPEDLKPWLVDDWDLITRQKQLLHLPAKTPVDTILDDYTKSKLSKGNYPHK</sequence>
<evidence type="ECO:0000259" key="7">
    <source>
        <dbReference type="SMART" id="SM00298"/>
    </source>
</evidence>
<protein>
    <recommendedName>
        <fullName evidence="7">Chromo domain-containing protein</fullName>
    </recommendedName>
</protein>
<dbReference type="PANTHER" id="PTHR10880:SF48">
    <property type="entry name" value="MORTALITY FACTOR 4 LIKE 2"/>
    <property type="match status" value="1"/>
</dbReference>
<evidence type="ECO:0000313" key="8">
    <source>
        <dbReference type="EMBL" id="KAK2163441.1"/>
    </source>
</evidence>
<dbReference type="GO" id="GO:0006325">
    <property type="term" value="P:chromatin organization"/>
    <property type="evidence" value="ECO:0007669"/>
    <property type="project" value="UniProtKB-KW"/>
</dbReference>
<dbReference type="InterPro" id="IPR025995">
    <property type="entry name" value="Tudor-knot"/>
</dbReference>
<dbReference type="GO" id="GO:0035267">
    <property type="term" value="C:NuA4 histone acetyltransferase complex"/>
    <property type="evidence" value="ECO:0007669"/>
    <property type="project" value="TreeGrafter"/>
</dbReference>
<dbReference type="InterPro" id="IPR026541">
    <property type="entry name" value="MRG_dom"/>
</dbReference>
<accession>A0AAD9K212</accession>
<keyword evidence="2" id="KW-0156">Chromatin regulator</keyword>
<dbReference type="PROSITE" id="PS51640">
    <property type="entry name" value="MRG"/>
    <property type="match status" value="1"/>
</dbReference>
<name>A0AAD9K212_9ANNE</name>
<dbReference type="InterPro" id="IPR008676">
    <property type="entry name" value="MRG"/>
</dbReference>
<dbReference type="EMBL" id="JAODUP010000079">
    <property type="protein sequence ID" value="KAK2163441.1"/>
    <property type="molecule type" value="Genomic_DNA"/>
</dbReference>
<dbReference type="Gene3D" id="1.10.274.30">
    <property type="entry name" value="MRG domain"/>
    <property type="match status" value="1"/>
</dbReference>